<reference evidence="2 11" key="3">
    <citation type="journal article" date="2019" name="Nat. Med.">
        <title>A library of human gut bacterial isolates paired with longitudinal multiomics data enables mechanistic microbiome research.</title>
        <authorList>
            <person name="Poyet M."/>
            <person name="Groussin M."/>
            <person name="Gibbons S.M."/>
            <person name="Avila-Pacheco J."/>
            <person name="Jiang X."/>
            <person name="Kearney S.M."/>
            <person name="Perrotta A.R."/>
            <person name="Berdy B."/>
            <person name="Zhao S."/>
            <person name="Lieberman T.D."/>
            <person name="Swanson P.K."/>
            <person name="Smith M."/>
            <person name="Roesemann S."/>
            <person name="Alexander J.E."/>
            <person name="Rich S.A."/>
            <person name="Livny J."/>
            <person name="Vlamakis H."/>
            <person name="Clish C."/>
            <person name="Bullock K."/>
            <person name="Deik A."/>
            <person name="Scott J."/>
            <person name="Pierce K.A."/>
            <person name="Xavier R.J."/>
            <person name="Alm E.J."/>
        </authorList>
    </citation>
    <scope>NUCLEOTIDE SEQUENCE [LARGE SCALE GENOMIC DNA]</scope>
    <source>
        <strain evidence="2 11">BIOML-A1</strain>
    </source>
</reference>
<dbReference type="EMBL" id="QSHO01000014">
    <property type="protein sequence ID" value="RHC14993.1"/>
    <property type="molecule type" value="Genomic_DNA"/>
</dbReference>
<dbReference type="Proteomes" id="UP000095350">
    <property type="component" value="Unassembled WGS sequence"/>
</dbReference>
<evidence type="ECO:0000313" key="6">
    <source>
        <dbReference type="EMBL" id="RHN03554.1"/>
    </source>
</evidence>
<organism evidence="1 7">
    <name type="scientific">Roseburia intestinalis</name>
    <dbReference type="NCBI Taxonomy" id="166486"/>
    <lineage>
        <taxon>Bacteria</taxon>
        <taxon>Bacillati</taxon>
        <taxon>Bacillota</taxon>
        <taxon>Clostridia</taxon>
        <taxon>Lachnospirales</taxon>
        <taxon>Lachnospiraceae</taxon>
        <taxon>Roseburia</taxon>
    </lineage>
</organism>
<protein>
    <submittedName>
        <fullName evidence="1">Uncharacterized protein</fullName>
    </submittedName>
</protein>
<dbReference type="Proteomes" id="UP000479531">
    <property type="component" value="Unassembled WGS sequence"/>
</dbReference>
<dbReference type="Proteomes" id="UP000283513">
    <property type="component" value="Unassembled WGS sequence"/>
</dbReference>
<evidence type="ECO:0000313" key="1">
    <source>
        <dbReference type="EMBL" id="CUM89447.1"/>
    </source>
</evidence>
<evidence type="ECO:0000313" key="10">
    <source>
        <dbReference type="Proteomes" id="UP000284465"/>
    </source>
</evidence>
<gene>
    <name evidence="5" type="ORF">DW856_14555</name>
    <name evidence="4" type="ORF">DW927_18285</name>
    <name evidence="6" type="ORF">DWZ31_18250</name>
    <name evidence="1" type="ORF">ERS852572_00977</name>
    <name evidence="3" type="ORF">GCK47_14035</name>
    <name evidence="2" type="ORF">GMD50_09090</name>
</gene>
<evidence type="ECO:0000313" key="8">
    <source>
        <dbReference type="Proteomes" id="UP000283513"/>
    </source>
</evidence>
<dbReference type="RefSeq" id="WP_006858701.1">
    <property type="nucleotide sequence ID" value="NZ_CABIYH010000006.1"/>
</dbReference>
<dbReference type="Proteomes" id="UP000284465">
    <property type="component" value="Unassembled WGS sequence"/>
</dbReference>
<dbReference type="EMBL" id="CYXZ01000006">
    <property type="protein sequence ID" value="CUM89447.1"/>
    <property type="molecule type" value="Genomic_DNA"/>
</dbReference>
<reference evidence="8 9" key="2">
    <citation type="submission" date="2018-08" db="EMBL/GenBank/DDBJ databases">
        <title>A genome reference for cultivated species of the human gut microbiota.</title>
        <authorList>
            <person name="Zou Y."/>
            <person name="Xue W."/>
            <person name="Luo G."/>
        </authorList>
    </citation>
    <scope>NUCLEOTIDE SEQUENCE [LARGE SCALE GENOMIC DNA]</scope>
    <source>
        <strain evidence="6 9">AF31-21AC</strain>
        <strain evidence="5 8">AM37-1AC</strain>
        <strain evidence="4 10">AM43-11</strain>
    </source>
</reference>
<evidence type="ECO:0000313" key="11">
    <source>
        <dbReference type="Proteomes" id="UP000478483"/>
    </source>
</evidence>
<reference evidence="1 7" key="1">
    <citation type="submission" date="2015-09" db="EMBL/GenBank/DDBJ databases">
        <authorList>
            <consortium name="Pathogen Informatics"/>
        </authorList>
    </citation>
    <scope>NUCLEOTIDE SEQUENCE [LARGE SCALE GENOMIC DNA]</scope>
    <source>
        <strain evidence="1 7">2789STDY5834960</strain>
    </source>
</reference>
<dbReference type="OrthoDB" id="2050570at2"/>
<dbReference type="AlphaFoldDB" id="A0A173SI26"/>
<evidence type="ECO:0000313" key="2">
    <source>
        <dbReference type="EMBL" id="MTR85216.1"/>
    </source>
</evidence>
<evidence type="ECO:0000313" key="3">
    <source>
        <dbReference type="EMBL" id="MVQ46787.1"/>
    </source>
</evidence>
<evidence type="ECO:0000313" key="7">
    <source>
        <dbReference type="Proteomes" id="UP000095350"/>
    </source>
</evidence>
<reference evidence="3 12" key="4">
    <citation type="submission" date="2019-10" db="EMBL/GenBank/DDBJ databases">
        <title>Roseburia spp. ameliorate alcoholic fatty liver via restoration of gut barrier function.</title>
        <authorList>
            <person name="Seo B."/>
            <person name="Ko G."/>
        </authorList>
    </citation>
    <scope>NUCLEOTIDE SEQUENCE [LARGE SCALE GENOMIC DNA]</scope>
    <source>
        <strain evidence="3 12">SNUG30017</strain>
    </source>
</reference>
<dbReference type="PaxDb" id="166486-ERS852572_00977"/>
<dbReference type="Proteomes" id="UP000283586">
    <property type="component" value="Unassembled WGS sequence"/>
</dbReference>
<name>A0A173SI26_9FIRM</name>
<dbReference type="EMBL" id="QSFP01000034">
    <property type="protein sequence ID" value="RHA63034.1"/>
    <property type="molecule type" value="Genomic_DNA"/>
</dbReference>
<evidence type="ECO:0000313" key="12">
    <source>
        <dbReference type="Proteomes" id="UP000479531"/>
    </source>
</evidence>
<dbReference type="EMBL" id="WGGT01000019">
    <property type="protein sequence ID" value="MVQ46787.1"/>
    <property type="molecule type" value="Genomic_DNA"/>
</dbReference>
<dbReference type="Proteomes" id="UP000478483">
    <property type="component" value="Unassembled WGS sequence"/>
</dbReference>
<dbReference type="EMBL" id="QRQN01000034">
    <property type="protein sequence ID" value="RHN03554.1"/>
    <property type="molecule type" value="Genomic_DNA"/>
</dbReference>
<proteinExistence type="predicted"/>
<dbReference type="STRING" id="166486.ERS852572_00977"/>
<accession>A0A173SI26</accession>
<evidence type="ECO:0000313" key="5">
    <source>
        <dbReference type="EMBL" id="RHC14993.1"/>
    </source>
</evidence>
<sequence length="89" mass="9806">MYYVPDGTEMCGYYECKECGNRFLALQTGPQLVCPYCGEEPDMEVGPDEEMPVAAESAKLIQVVKGAEEVERMDTLLSLAVTGGDYAWI</sequence>
<dbReference type="EMBL" id="WNAJ01000009">
    <property type="protein sequence ID" value="MTR85216.1"/>
    <property type="molecule type" value="Genomic_DNA"/>
</dbReference>
<dbReference type="GeneID" id="61431460"/>
<evidence type="ECO:0000313" key="9">
    <source>
        <dbReference type="Proteomes" id="UP000283586"/>
    </source>
</evidence>
<evidence type="ECO:0000313" key="4">
    <source>
        <dbReference type="EMBL" id="RHA63034.1"/>
    </source>
</evidence>